<evidence type="ECO:0000256" key="8">
    <source>
        <dbReference type="ARBA" id="ARBA00022553"/>
    </source>
</evidence>
<proteinExistence type="predicted"/>
<evidence type="ECO:0000256" key="20">
    <source>
        <dbReference type="ARBA" id="ARBA00045294"/>
    </source>
</evidence>
<keyword evidence="19 24" id="KW-0687">Ribonucleoprotein</keyword>
<dbReference type="GO" id="GO:0005737">
    <property type="term" value="C:cytoplasm"/>
    <property type="evidence" value="ECO:0007669"/>
    <property type="project" value="UniProtKB-SubCell"/>
</dbReference>
<keyword evidence="9" id="KW-0507">mRNA processing</keyword>
<gene>
    <name evidence="24" type="ORF">SUZIE_148310</name>
</gene>
<dbReference type="GO" id="GO:0003677">
    <property type="term" value="F:DNA binding"/>
    <property type="evidence" value="ECO:0007669"/>
    <property type="project" value="UniProtKB-KW"/>
</dbReference>
<evidence type="ECO:0000256" key="13">
    <source>
        <dbReference type="ARBA" id="ARBA00023015"/>
    </source>
</evidence>
<reference evidence="24" key="1">
    <citation type="submission" date="2020-03" db="EMBL/GenBank/DDBJ databases">
        <title>Studies in the Genomics of Life Span.</title>
        <authorList>
            <person name="Glass D."/>
        </authorList>
    </citation>
    <scope>NUCLEOTIDE SEQUENCE</scope>
    <source>
        <strain evidence="24">SUZIE</strain>
        <tissue evidence="24">Muscle</tissue>
    </source>
</reference>
<evidence type="ECO:0000259" key="23">
    <source>
        <dbReference type="SMART" id="SM00322"/>
    </source>
</evidence>
<dbReference type="GO" id="GO:0003723">
    <property type="term" value="F:RNA binding"/>
    <property type="evidence" value="ECO:0007669"/>
    <property type="project" value="UniProtKB-UniRule"/>
</dbReference>
<evidence type="ECO:0000313" key="25">
    <source>
        <dbReference type="Proteomes" id="UP001166674"/>
    </source>
</evidence>
<dbReference type="EMBL" id="JAATJV010329700">
    <property type="protein sequence ID" value="MBZ3878512.1"/>
    <property type="molecule type" value="Genomic_DNA"/>
</dbReference>
<evidence type="ECO:0000256" key="18">
    <source>
        <dbReference type="ARBA" id="ARBA00023242"/>
    </source>
</evidence>
<dbReference type="InterPro" id="IPR012987">
    <property type="entry name" value="ROK_N"/>
</dbReference>
<dbReference type="InterPro" id="IPR004088">
    <property type="entry name" value="KH_dom_type_1"/>
</dbReference>
<dbReference type="Pfam" id="PF00013">
    <property type="entry name" value="KH_1"/>
    <property type="match status" value="1"/>
</dbReference>
<comment type="function">
    <text evidence="20">One of the major pre-mRNA-binding proteins. Binds tenaciously to poly(C) sequences. Likely to play a role in the nuclear metabolism of hnRNAs, particularly for pre-mRNAs that contain cytidine-rich sequences. Can also bind poly(C) single-stranded DNA. Plays an important role in p53/TP53 response to DNA damage, acting at the level of both transcription activation and repression. When sumoylated, acts as a transcriptional coactivator of p53/TP53, playing a role in p21/CDKN1A and 14-3-3 sigma/SFN induction. As far as transcription repression is concerned, acts by interacting with long intergenic RNA p21 (lincRNA-p21), a non-coding RNA induced by p53/TP53. This interaction is necessary for the induction of apoptosis, but not cell cycle arrest. As part of a ribonucleoprotein complex composed at least of ZNF827, HNRNPL and the circular RNA circZNF827 that nucleates the complex on chromatin, may negatively regulate the transcription of genes involved in neuronal differentiation.</text>
</comment>
<accession>A0AA41MV19</accession>
<dbReference type="GO" id="GO:0008380">
    <property type="term" value="P:RNA splicing"/>
    <property type="evidence" value="ECO:0007669"/>
    <property type="project" value="UniProtKB-KW"/>
</dbReference>
<dbReference type="InterPro" id="IPR004087">
    <property type="entry name" value="KH_dom"/>
</dbReference>
<dbReference type="Gene3D" id="3.30.1370.10">
    <property type="entry name" value="K Homology domain, type 1"/>
    <property type="match status" value="1"/>
</dbReference>
<name>A0AA41MV19_SCICA</name>
<feature type="domain" description="K Homology" evidence="23">
    <location>
        <begin position="31"/>
        <end position="102"/>
    </location>
</feature>
<evidence type="ECO:0000256" key="6">
    <source>
        <dbReference type="ARBA" id="ARBA00022490"/>
    </source>
</evidence>
<dbReference type="PANTHER" id="PTHR10288">
    <property type="entry name" value="KH DOMAIN CONTAINING RNA BINDING PROTEIN"/>
    <property type="match status" value="1"/>
</dbReference>
<keyword evidence="17" id="KW-0508">mRNA splicing</keyword>
<dbReference type="SUPFAM" id="SSF54791">
    <property type="entry name" value="Eukaryotic type KH-domain (KH-domain type I)"/>
    <property type="match status" value="1"/>
</dbReference>
<evidence type="ECO:0000256" key="2">
    <source>
        <dbReference type="ARBA" id="ARBA00004496"/>
    </source>
</evidence>
<keyword evidence="7" id="KW-0678">Repressor</keyword>
<keyword evidence="10" id="KW-0747">Spliceosome</keyword>
<evidence type="ECO:0000256" key="15">
    <source>
        <dbReference type="ARBA" id="ARBA00023159"/>
    </source>
</evidence>
<evidence type="ECO:0000256" key="22">
    <source>
        <dbReference type="SAM" id="MobiDB-lite"/>
    </source>
</evidence>
<evidence type="ECO:0000256" key="19">
    <source>
        <dbReference type="ARBA" id="ARBA00023274"/>
    </source>
</evidence>
<keyword evidence="13" id="KW-0805">Transcription regulation</keyword>
<dbReference type="GO" id="GO:0005681">
    <property type="term" value="C:spliceosomal complex"/>
    <property type="evidence" value="ECO:0007669"/>
    <property type="project" value="UniProtKB-KW"/>
</dbReference>
<keyword evidence="5" id="KW-0488">Methylation</keyword>
<evidence type="ECO:0000313" key="24">
    <source>
        <dbReference type="EMBL" id="MBZ3878512.1"/>
    </source>
</evidence>
<evidence type="ECO:0000256" key="7">
    <source>
        <dbReference type="ARBA" id="ARBA00022491"/>
    </source>
</evidence>
<keyword evidence="11" id="KW-0677">Repeat</keyword>
<dbReference type="Pfam" id="PF08067">
    <property type="entry name" value="ROKNT"/>
    <property type="match status" value="1"/>
</dbReference>
<evidence type="ECO:0000256" key="17">
    <source>
        <dbReference type="ARBA" id="ARBA00023187"/>
    </source>
</evidence>
<keyword evidence="15" id="KW-0010">Activator</keyword>
<keyword evidence="25" id="KW-1185">Reference proteome</keyword>
<dbReference type="InterPro" id="IPR036612">
    <property type="entry name" value="KH_dom_type_1_sf"/>
</dbReference>
<evidence type="ECO:0000256" key="9">
    <source>
        <dbReference type="ARBA" id="ARBA00022664"/>
    </source>
</evidence>
<evidence type="ECO:0000256" key="11">
    <source>
        <dbReference type="ARBA" id="ARBA00022737"/>
    </source>
</evidence>
<keyword evidence="14" id="KW-0238">DNA-binding</keyword>
<dbReference type="GO" id="GO:0002102">
    <property type="term" value="C:podosome"/>
    <property type="evidence" value="ECO:0007669"/>
    <property type="project" value="UniProtKB-SubCell"/>
</dbReference>
<comment type="subcellular location">
    <subcellularLocation>
        <location evidence="1">Cell projection</location>
        <location evidence="1">Podosome</location>
    </subcellularLocation>
    <subcellularLocation>
        <location evidence="2">Cytoplasm</location>
    </subcellularLocation>
    <subcellularLocation>
        <location evidence="3">Nucleus</location>
        <location evidence="3">Nucleoplasm</location>
    </subcellularLocation>
</comment>
<dbReference type="GO" id="GO:0006397">
    <property type="term" value="P:mRNA processing"/>
    <property type="evidence" value="ECO:0007669"/>
    <property type="project" value="UniProtKB-KW"/>
</dbReference>
<evidence type="ECO:0000256" key="16">
    <source>
        <dbReference type="ARBA" id="ARBA00023163"/>
    </source>
</evidence>
<keyword evidence="18" id="KW-0539">Nucleus</keyword>
<organism evidence="24 25">
    <name type="scientific">Sciurus carolinensis</name>
    <name type="common">Eastern gray squirrel</name>
    <dbReference type="NCBI Taxonomy" id="30640"/>
    <lineage>
        <taxon>Eukaryota</taxon>
        <taxon>Metazoa</taxon>
        <taxon>Chordata</taxon>
        <taxon>Craniata</taxon>
        <taxon>Vertebrata</taxon>
        <taxon>Euteleostomi</taxon>
        <taxon>Mammalia</taxon>
        <taxon>Eutheria</taxon>
        <taxon>Euarchontoglires</taxon>
        <taxon>Glires</taxon>
        <taxon>Rodentia</taxon>
        <taxon>Sciuromorpha</taxon>
        <taxon>Sciuridae</taxon>
        <taxon>Sciurinae</taxon>
        <taxon>Sciurini</taxon>
        <taxon>Sciurus</taxon>
    </lineage>
</organism>
<evidence type="ECO:0000256" key="5">
    <source>
        <dbReference type="ARBA" id="ARBA00022481"/>
    </source>
</evidence>
<keyword evidence="8" id="KW-0597">Phosphoprotein</keyword>
<evidence type="ECO:0000256" key="1">
    <source>
        <dbReference type="ARBA" id="ARBA00004188"/>
    </source>
</evidence>
<dbReference type="FunFam" id="3.30.1370.10:FF:000025">
    <property type="entry name" value="Heterogeneous nuclear ribonucleoprotein K, like"/>
    <property type="match status" value="1"/>
</dbReference>
<dbReference type="AlphaFoldDB" id="A0AA41MV19"/>
<evidence type="ECO:0000256" key="10">
    <source>
        <dbReference type="ARBA" id="ARBA00022728"/>
    </source>
</evidence>
<comment type="caution">
    <text evidence="24">The sequence shown here is derived from an EMBL/GenBank/DDBJ whole genome shotgun (WGS) entry which is preliminary data.</text>
</comment>
<keyword evidence="12 21" id="KW-0694">RNA-binding</keyword>
<dbReference type="GO" id="GO:0005654">
    <property type="term" value="C:nucleoplasm"/>
    <property type="evidence" value="ECO:0007669"/>
    <property type="project" value="UniProtKB-SubCell"/>
</dbReference>
<sequence>METEQPEETFPNTKNNGEFGSRGSYDDLGGPIITTQVTVPKDLAGSIIGKSGQGIKQMFHELGASIKIDDDPLEGFKDQIITMTGTQDQIQNAQYLLLNSVKQPEGVLHLFFFFPPQSAFL</sequence>
<evidence type="ECO:0000256" key="12">
    <source>
        <dbReference type="ARBA" id="ARBA00022884"/>
    </source>
</evidence>
<protein>
    <recommendedName>
        <fullName evidence="4">Heterogeneous nuclear ribonucleoprotein K</fullName>
    </recommendedName>
</protein>
<feature type="region of interest" description="Disordered" evidence="22">
    <location>
        <begin position="1"/>
        <end position="27"/>
    </location>
</feature>
<evidence type="ECO:0000256" key="3">
    <source>
        <dbReference type="ARBA" id="ARBA00004642"/>
    </source>
</evidence>
<evidence type="ECO:0000256" key="14">
    <source>
        <dbReference type="ARBA" id="ARBA00023125"/>
    </source>
</evidence>
<dbReference type="SMART" id="SM00322">
    <property type="entry name" value="KH"/>
    <property type="match status" value="1"/>
</dbReference>
<evidence type="ECO:0000256" key="4">
    <source>
        <dbReference type="ARBA" id="ARBA00018447"/>
    </source>
</evidence>
<evidence type="ECO:0000256" key="21">
    <source>
        <dbReference type="PROSITE-ProRule" id="PRU00117"/>
    </source>
</evidence>
<dbReference type="PROSITE" id="PS50084">
    <property type="entry name" value="KH_TYPE_1"/>
    <property type="match status" value="1"/>
</dbReference>
<keyword evidence="6" id="KW-0963">Cytoplasm</keyword>
<dbReference type="Proteomes" id="UP001166674">
    <property type="component" value="Unassembled WGS sequence"/>
</dbReference>
<dbReference type="CDD" id="cd22434">
    <property type="entry name" value="KH-I_HNRNPK_rpt3"/>
    <property type="match status" value="1"/>
</dbReference>
<keyword evidence="16" id="KW-0804">Transcription</keyword>